<evidence type="ECO:0000313" key="1">
    <source>
        <dbReference type="EMBL" id="BCJ87444.1"/>
    </source>
</evidence>
<dbReference type="AlphaFoldDB" id="A0A7I8DBJ0"/>
<protein>
    <recommendedName>
        <fullName evidence="3">DUF2508 domain-containing protein</fullName>
    </recommendedName>
</protein>
<dbReference type="RefSeq" id="WP_200757437.1">
    <property type="nucleotide sequence ID" value="NZ_AP023366.1"/>
</dbReference>
<gene>
    <name evidence="1" type="ORF">skT53_24290</name>
</gene>
<reference evidence="1 2" key="1">
    <citation type="submission" date="2020-08" db="EMBL/GenBank/DDBJ databases">
        <title>Complete Genome Sequence of Effusibacillus dendaii Strain skT53, Isolated from Farmland soil.</title>
        <authorList>
            <person name="Konishi T."/>
            <person name="Kawasaki H."/>
        </authorList>
    </citation>
    <scope>NUCLEOTIDE SEQUENCE [LARGE SCALE GENOMIC DNA]</scope>
    <source>
        <strain evidence="2">skT53</strain>
    </source>
</reference>
<proteinExistence type="predicted"/>
<keyword evidence="2" id="KW-1185">Reference proteome</keyword>
<accession>A0A7I8DBJ0</accession>
<dbReference type="Pfam" id="PF10704">
    <property type="entry name" value="DUF2508"/>
    <property type="match status" value="1"/>
</dbReference>
<dbReference type="InterPro" id="IPR019644">
    <property type="entry name" value="DUF2508"/>
</dbReference>
<evidence type="ECO:0008006" key="3">
    <source>
        <dbReference type="Google" id="ProtNLM"/>
    </source>
</evidence>
<evidence type="ECO:0000313" key="2">
    <source>
        <dbReference type="Proteomes" id="UP000593802"/>
    </source>
</evidence>
<sequence>MNLNQILNRWLDRSVVEQLQISSEEAQFFTELDLSHREWVLAQERLNYLVDPELIDHAIFVLEAAEKKYSFYLRKAKEKGIRIKIPYPQAV</sequence>
<organism evidence="1 2">
    <name type="scientific">Effusibacillus dendaii</name>
    <dbReference type="NCBI Taxonomy" id="2743772"/>
    <lineage>
        <taxon>Bacteria</taxon>
        <taxon>Bacillati</taxon>
        <taxon>Bacillota</taxon>
        <taxon>Bacilli</taxon>
        <taxon>Bacillales</taxon>
        <taxon>Alicyclobacillaceae</taxon>
        <taxon>Effusibacillus</taxon>
    </lineage>
</organism>
<dbReference type="EMBL" id="AP023366">
    <property type="protein sequence ID" value="BCJ87444.1"/>
    <property type="molecule type" value="Genomic_DNA"/>
</dbReference>
<dbReference type="Proteomes" id="UP000593802">
    <property type="component" value="Chromosome"/>
</dbReference>
<name>A0A7I8DBJ0_9BACL</name>
<dbReference type="KEGG" id="eff:skT53_24290"/>